<evidence type="ECO:0000313" key="2">
    <source>
        <dbReference type="EMBL" id="AAS97367.1"/>
    </source>
</evidence>
<proteinExistence type="predicted"/>
<keyword evidence="3" id="KW-1185">Reference proteome</keyword>
<dbReference type="PaxDb" id="882-DVU_2895"/>
<evidence type="ECO:0000256" key="1">
    <source>
        <dbReference type="SAM" id="MobiDB-lite"/>
    </source>
</evidence>
<feature type="compositionally biased region" description="Basic and acidic residues" evidence="1">
    <location>
        <begin position="26"/>
        <end position="42"/>
    </location>
</feature>
<dbReference type="HOGENOM" id="CLU_2301321_0_0_7"/>
<sequence>MPRHIDRLERGAEGREHRLPRGAKTAQDERDRRRSSCRRRPDMPLSAGASDTRRNACTVQGHSLKVQEDTPGDAHEDTPGTRFPEHGRPSTLHGSCLRNP</sequence>
<organism evidence="2 3">
    <name type="scientific">Nitratidesulfovibrio vulgaris (strain ATCC 29579 / DSM 644 / CCUG 34227 / NCIMB 8303 / VKM B-1760 / Hildenborough)</name>
    <name type="common">Desulfovibrio vulgaris</name>
    <dbReference type="NCBI Taxonomy" id="882"/>
    <lineage>
        <taxon>Bacteria</taxon>
        <taxon>Pseudomonadati</taxon>
        <taxon>Thermodesulfobacteriota</taxon>
        <taxon>Desulfovibrionia</taxon>
        <taxon>Desulfovibrionales</taxon>
        <taxon>Desulfovibrionaceae</taxon>
        <taxon>Nitratidesulfovibrio</taxon>
    </lineage>
</organism>
<name>Q727G0_NITV2</name>
<protein>
    <submittedName>
        <fullName evidence="2">Uncharacterized protein</fullName>
    </submittedName>
</protein>
<feature type="compositionally biased region" description="Basic and acidic residues" evidence="1">
    <location>
        <begin position="65"/>
        <end position="88"/>
    </location>
</feature>
<dbReference type="EnsemblBacteria" id="AAS97367">
    <property type="protein sequence ID" value="AAS97367"/>
    <property type="gene ID" value="DVU_2895"/>
</dbReference>
<dbReference type="AlphaFoldDB" id="Q727G0"/>
<feature type="region of interest" description="Disordered" evidence="1">
    <location>
        <begin position="1"/>
        <end position="100"/>
    </location>
</feature>
<dbReference type="KEGG" id="dvu:DVU_2895"/>
<accession>Q727G0</accession>
<gene>
    <name evidence="2" type="ordered locus">DVU_2895</name>
</gene>
<evidence type="ECO:0000313" key="3">
    <source>
        <dbReference type="Proteomes" id="UP000002194"/>
    </source>
</evidence>
<dbReference type="Proteomes" id="UP000002194">
    <property type="component" value="Chromosome"/>
</dbReference>
<dbReference type="STRING" id="882.DVU_2895"/>
<feature type="compositionally biased region" description="Basic and acidic residues" evidence="1">
    <location>
        <begin position="1"/>
        <end position="19"/>
    </location>
</feature>
<reference evidence="2 3" key="1">
    <citation type="journal article" date="2004" name="Nat. Biotechnol.">
        <title>The genome sequence of the anaerobic, sulfate-reducing bacterium Desulfovibrio vulgaris Hildenborough.</title>
        <authorList>
            <person name="Heidelberg J.F."/>
            <person name="Seshadri R."/>
            <person name="Haveman S.A."/>
            <person name="Hemme C.L."/>
            <person name="Paulsen I.T."/>
            <person name="Kolonay J.F."/>
            <person name="Eisen J.A."/>
            <person name="Ward N."/>
            <person name="Methe B."/>
            <person name="Brinkac L.M."/>
            <person name="Daugherty S.C."/>
            <person name="Deboy R.T."/>
            <person name="Dodson R.J."/>
            <person name="Durkin A.S."/>
            <person name="Madupu R."/>
            <person name="Nelson W.C."/>
            <person name="Sullivan S.A."/>
            <person name="Fouts D."/>
            <person name="Haft D.H."/>
            <person name="Selengut J."/>
            <person name="Peterson J.D."/>
            <person name="Davidsen T.M."/>
            <person name="Zafar N."/>
            <person name="Zhou L."/>
            <person name="Radune D."/>
            <person name="Dimitrov G."/>
            <person name="Hance M."/>
            <person name="Tran K."/>
            <person name="Khouri H."/>
            <person name="Gill J."/>
            <person name="Utterback T.R."/>
            <person name="Feldblyum T.V."/>
            <person name="Wall J.D."/>
            <person name="Voordouw G."/>
            <person name="Fraser C.M."/>
        </authorList>
    </citation>
    <scope>NUCLEOTIDE SEQUENCE [LARGE SCALE GENOMIC DNA]</scope>
    <source>
        <strain evidence="3">ATCC 29579 / DSM 644 / NCIMB 8303 / VKM B-1760 / Hildenborough</strain>
    </source>
</reference>
<dbReference type="EMBL" id="AE017285">
    <property type="protein sequence ID" value="AAS97367.1"/>
    <property type="molecule type" value="Genomic_DNA"/>
</dbReference>